<evidence type="ECO:0000256" key="1">
    <source>
        <dbReference type="ARBA" id="ARBA00005721"/>
    </source>
</evidence>
<evidence type="ECO:0000313" key="3">
    <source>
        <dbReference type="EMBL" id="KRN46199.1"/>
    </source>
</evidence>
<dbReference type="PANTHER" id="PTHR34297">
    <property type="entry name" value="HYPOTHETICAL CYTOSOLIC PROTEIN-RELATED"/>
    <property type="match status" value="1"/>
</dbReference>
<evidence type="ECO:0000256" key="2">
    <source>
        <dbReference type="ARBA" id="ARBA00039575"/>
    </source>
</evidence>
<reference evidence="3 4" key="1">
    <citation type="journal article" date="2015" name="Genome Announc.">
        <title>Expanding the biotechnology potential of lactobacilli through comparative genomics of 213 strains and associated genera.</title>
        <authorList>
            <person name="Sun Z."/>
            <person name="Harris H.M."/>
            <person name="McCann A."/>
            <person name="Guo C."/>
            <person name="Argimon S."/>
            <person name="Zhang W."/>
            <person name="Yang X."/>
            <person name="Jeffery I.B."/>
            <person name="Cooney J.C."/>
            <person name="Kagawa T.F."/>
            <person name="Liu W."/>
            <person name="Song Y."/>
            <person name="Salvetti E."/>
            <person name="Wrobel A."/>
            <person name="Rasinkangas P."/>
            <person name="Parkhill J."/>
            <person name="Rea M.C."/>
            <person name="O'Sullivan O."/>
            <person name="Ritari J."/>
            <person name="Douillard F.P."/>
            <person name="Paul Ross R."/>
            <person name="Yang R."/>
            <person name="Briner A.E."/>
            <person name="Felis G.E."/>
            <person name="de Vos W.M."/>
            <person name="Barrangou R."/>
            <person name="Klaenhammer T.R."/>
            <person name="Caufield P.W."/>
            <person name="Cui Y."/>
            <person name="Zhang H."/>
            <person name="O'Toole P.W."/>
        </authorList>
    </citation>
    <scope>NUCLEOTIDE SEQUENCE [LARGE SCALE GENOMIC DNA]</scope>
    <source>
        <strain evidence="3 4">DSM 20410</strain>
    </source>
</reference>
<dbReference type="OrthoDB" id="9808942at2"/>
<evidence type="ECO:0000313" key="4">
    <source>
        <dbReference type="Proteomes" id="UP000051992"/>
    </source>
</evidence>
<comment type="caution">
    <text evidence="3">The sequence shown here is derived from an EMBL/GenBank/DDBJ whole genome shotgun (WGS) entry which is preliminary data.</text>
</comment>
<dbReference type="AlphaFoldDB" id="A0A0R2H801"/>
<dbReference type="InterPro" id="IPR005531">
    <property type="entry name" value="Asp23"/>
</dbReference>
<dbReference type="PANTHER" id="PTHR34297:SF3">
    <property type="entry name" value="ALKALINE SHOCK PROTEIN 23"/>
    <property type="match status" value="1"/>
</dbReference>
<organism evidence="3 4">
    <name type="scientific">Weissella viridescens</name>
    <name type="common">Lactobacillus viridescens</name>
    <dbReference type="NCBI Taxonomy" id="1629"/>
    <lineage>
        <taxon>Bacteria</taxon>
        <taxon>Bacillati</taxon>
        <taxon>Bacillota</taxon>
        <taxon>Bacilli</taxon>
        <taxon>Lactobacillales</taxon>
        <taxon>Lactobacillaceae</taxon>
        <taxon>Weissella</taxon>
    </lineage>
</organism>
<dbReference type="Pfam" id="PF03780">
    <property type="entry name" value="Asp23"/>
    <property type="match status" value="1"/>
</dbReference>
<dbReference type="EMBL" id="JQBM01000003">
    <property type="protein sequence ID" value="KRN46199.1"/>
    <property type="molecule type" value="Genomic_DNA"/>
</dbReference>
<dbReference type="Proteomes" id="UP000051992">
    <property type="component" value="Unassembled WGS sequence"/>
</dbReference>
<comment type="similarity">
    <text evidence="1">Belongs to the asp23 family.</text>
</comment>
<keyword evidence="4" id="KW-1185">Reference proteome</keyword>
<dbReference type="RefSeq" id="WP_057746450.1">
    <property type="nucleotide sequence ID" value="NZ_JQBM01000003.1"/>
</dbReference>
<accession>A0A0R2H801</accession>
<sequence length="152" mass="16617">MTDFKSQLTFDDKVIQKIVGDAIKNVEGLLDVNGGFFPNLSDKVSNSTDLTKGIDTQIDDDHVELNIEAITEFGKPIPEIFENMKKSVSRELKKMTGLDLSEFNVKAVDIKTAEQHADDSETLQDKASNATDSVKNATVDAANNAKNAVNNN</sequence>
<dbReference type="PATRIC" id="fig|1629.5.peg.1193"/>
<protein>
    <recommendedName>
        <fullName evidence="2">Stress response regulator gls24 homolog</fullName>
    </recommendedName>
</protein>
<proteinExistence type="inferred from homology"/>
<name>A0A0R2H801_WEIVI</name>
<gene>
    <name evidence="3" type="ORF">IV50_GL001180</name>
</gene>